<proteinExistence type="predicted"/>
<sequence length="107" mass="11488">MMKRLLTAAVLVTAAMTTHAQQWDGVVTGKISVIDVTGAENYGFRVFIGGQQMCAGGSGFAFLNKSDDNYKAYVSVLMMAKAMEKTVVIFSKMVSGQCQIGYVSMQG</sequence>
<dbReference type="EMBL" id="NIOF01000010">
    <property type="protein sequence ID" value="OWQ87006.1"/>
    <property type="molecule type" value="Genomic_DNA"/>
</dbReference>
<dbReference type="Proteomes" id="UP000197468">
    <property type="component" value="Unassembled WGS sequence"/>
</dbReference>
<keyword evidence="3" id="KW-1185">Reference proteome</keyword>
<dbReference type="OrthoDB" id="7573972at2"/>
<feature type="signal peptide" evidence="1">
    <location>
        <begin position="1"/>
        <end position="20"/>
    </location>
</feature>
<evidence type="ECO:0000313" key="3">
    <source>
        <dbReference type="Proteomes" id="UP000197468"/>
    </source>
</evidence>
<organism evidence="2 3">
    <name type="scientific">Roseateles aquatilis</name>
    <dbReference type="NCBI Taxonomy" id="431061"/>
    <lineage>
        <taxon>Bacteria</taxon>
        <taxon>Pseudomonadati</taxon>
        <taxon>Pseudomonadota</taxon>
        <taxon>Betaproteobacteria</taxon>
        <taxon>Burkholderiales</taxon>
        <taxon>Sphaerotilaceae</taxon>
        <taxon>Roseateles</taxon>
    </lineage>
</organism>
<comment type="caution">
    <text evidence="2">The sequence shown here is derived from an EMBL/GenBank/DDBJ whole genome shotgun (WGS) entry which is preliminary data.</text>
</comment>
<keyword evidence="1" id="KW-0732">Signal</keyword>
<evidence type="ECO:0000313" key="2">
    <source>
        <dbReference type="EMBL" id="OWQ87006.1"/>
    </source>
</evidence>
<name>A0A246J338_9BURK</name>
<feature type="chain" id="PRO_5012399678" evidence="1">
    <location>
        <begin position="21"/>
        <end position="107"/>
    </location>
</feature>
<accession>A0A246J338</accession>
<dbReference type="AlphaFoldDB" id="A0A246J338"/>
<gene>
    <name evidence="2" type="ORF">CDN99_20135</name>
</gene>
<protein>
    <submittedName>
        <fullName evidence="2">Uncharacterized protein</fullName>
    </submittedName>
</protein>
<evidence type="ECO:0000256" key="1">
    <source>
        <dbReference type="SAM" id="SignalP"/>
    </source>
</evidence>
<reference evidence="2 3" key="1">
    <citation type="journal article" date="2008" name="Int. J. Syst. Evol. Microbiol.">
        <title>Description of Roseateles aquatilis sp. nov. and Roseateles terrae sp. nov., in the class Betaproteobacteria, and emended description of the genus Roseateles.</title>
        <authorList>
            <person name="Gomila M."/>
            <person name="Bowien B."/>
            <person name="Falsen E."/>
            <person name="Moore E.R."/>
            <person name="Lalucat J."/>
        </authorList>
    </citation>
    <scope>NUCLEOTIDE SEQUENCE [LARGE SCALE GENOMIC DNA]</scope>
    <source>
        <strain evidence="2 3">CCUG 48205</strain>
    </source>
</reference>